<keyword evidence="2" id="KW-1185">Reference proteome</keyword>
<keyword evidence="1" id="KW-0880">Kelch repeat</keyword>
<dbReference type="AlphaFoldDB" id="A0A915ETB7"/>
<dbReference type="WBParaSite" id="jg9078">
    <property type="protein sequence ID" value="jg9078"/>
    <property type="gene ID" value="jg9078"/>
</dbReference>
<dbReference type="SUPFAM" id="SSF117281">
    <property type="entry name" value="Kelch motif"/>
    <property type="match status" value="1"/>
</dbReference>
<reference evidence="3" key="1">
    <citation type="submission" date="2022-11" db="UniProtKB">
        <authorList>
            <consortium name="WormBaseParasite"/>
        </authorList>
    </citation>
    <scope>IDENTIFICATION</scope>
</reference>
<dbReference type="InterPro" id="IPR006652">
    <property type="entry name" value="Kelch_1"/>
</dbReference>
<dbReference type="InterPro" id="IPR015915">
    <property type="entry name" value="Kelch-typ_b-propeller"/>
</dbReference>
<sequence length="84" mass="9427">MPAMNSARTDFAMICYRGEVFIVAGSKAERSPLNSVEKFDGKNWTTEQPFWDKRAGHAVCLGLDCSQLLPKTVFKDSLTKIQNE</sequence>
<evidence type="ECO:0000313" key="3">
    <source>
        <dbReference type="WBParaSite" id="jg9078"/>
    </source>
</evidence>
<dbReference type="Gene3D" id="2.120.10.80">
    <property type="entry name" value="Kelch-type beta propeller"/>
    <property type="match status" value="1"/>
</dbReference>
<dbReference type="Proteomes" id="UP000887574">
    <property type="component" value="Unplaced"/>
</dbReference>
<protein>
    <submittedName>
        <fullName evidence="3">Uncharacterized protein</fullName>
    </submittedName>
</protein>
<evidence type="ECO:0000256" key="1">
    <source>
        <dbReference type="ARBA" id="ARBA00022441"/>
    </source>
</evidence>
<accession>A0A915ETB7</accession>
<proteinExistence type="predicted"/>
<evidence type="ECO:0000313" key="2">
    <source>
        <dbReference type="Proteomes" id="UP000887574"/>
    </source>
</evidence>
<organism evidence="2 3">
    <name type="scientific">Ditylenchus dipsaci</name>
    <dbReference type="NCBI Taxonomy" id="166011"/>
    <lineage>
        <taxon>Eukaryota</taxon>
        <taxon>Metazoa</taxon>
        <taxon>Ecdysozoa</taxon>
        <taxon>Nematoda</taxon>
        <taxon>Chromadorea</taxon>
        <taxon>Rhabditida</taxon>
        <taxon>Tylenchina</taxon>
        <taxon>Tylenchomorpha</taxon>
        <taxon>Sphaerularioidea</taxon>
        <taxon>Anguinidae</taxon>
        <taxon>Anguininae</taxon>
        <taxon>Ditylenchus</taxon>
    </lineage>
</organism>
<dbReference type="Pfam" id="PF01344">
    <property type="entry name" value="Kelch_1"/>
    <property type="match status" value="1"/>
</dbReference>
<name>A0A915ETB7_9BILA</name>